<evidence type="ECO:0008006" key="3">
    <source>
        <dbReference type="Google" id="ProtNLM"/>
    </source>
</evidence>
<dbReference type="Proteomes" id="UP000263595">
    <property type="component" value="Unassembled WGS sequence"/>
</dbReference>
<dbReference type="OrthoDB" id="7068698at2"/>
<dbReference type="PROSITE" id="PS51257">
    <property type="entry name" value="PROKAR_LIPOPROTEIN"/>
    <property type="match status" value="1"/>
</dbReference>
<evidence type="ECO:0000313" key="1">
    <source>
        <dbReference type="EMBL" id="SYX90561.1"/>
    </source>
</evidence>
<sequence length="194" mass="22125">MRIATALWLLGLPLLGGCQYLPHSTFFKAPENEPNPSWVRIINFTQHAAIYQEENGVKTGGVIRRGELPFVHTQDMNMPKAGQDLTFDFYETPVRPGVKTKIWMSWEGSRTEYCYNSAEFMPKPGHFYEFWLSSGRSGTCKMHASLVERDAQGEGWHLTPNPDVTYADGSDVHDVVYGNEQFRDSNYKPNYPLP</sequence>
<proteinExistence type="predicted"/>
<protein>
    <recommendedName>
        <fullName evidence="3">Lipoprotein</fullName>
    </recommendedName>
</protein>
<name>A0A383RVW6_9PSED</name>
<dbReference type="EMBL" id="UNOZ01000019">
    <property type="protein sequence ID" value="SYX90561.1"/>
    <property type="molecule type" value="Genomic_DNA"/>
</dbReference>
<evidence type="ECO:0000313" key="2">
    <source>
        <dbReference type="Proteomes" id="UP000263595"/>
    </source>
</evidence>
<dbReference type="RefSeq" id="WP_119141900.1">
    <property type="nucleotide sequence ID" value="NZ_CBCSFL010000007.1"/>
</dbReference>
<dbReference type="AlphaFoldDB" id="A0A383RVW6"/>
<reference evidence="2" key="1">
    <citation type="submission" date="2018-08" db="EMBL/GenBank/DDBJ databases">
        <authorList>
            <person name="Blom J."/>
        </authorList>
    </citation>
    <scope>NUCLEOTIDE SEQUENCE [LARGE SCALE GENOMIC DNA]</scope>
    <source>
        <strain evidence="2">CCOS 865</strain>
    </source>
</reference>
<organism evidence="1 2">
    <name type="scientific">Pseudomonas reidholzensis</name>
    <dbReference type="NCBI Taxonomy" id="1785162"/>
    <lineage>
        <taxon>Bacteria</taxon>
        <taxon>Pseudomonadati</taxon>
        <taxon>Pseudomonadota</taxon>
        <taxon>Gammaproteobacteria</taxon>
        <taxon>Pseudomonadales</taxon>
        <taxon>Pseudomonadaceae</taxon>
        <taxon>Pseudomonas</taxon>
    </lineage>
</organism>
<accession>A0A383RVW6</accession>
<gene>
    <name evidence="1" type="ORF">CCOS865_02828</name>
</gene>
<keyword evidence="2" id="KW-1185">Reference proteome</keyword>